<dbReference type="InterPro" id="IPR059050">
    <property type="entry name" value="Rv3660c_N"/>
</dbReference>
<dbReference type="RefSeq" id="WP_277830418.1">
    <property type="nucleotide sequence ID" value="NZ_JAAIVF010000001.1"/>
</dbReference>
<dbReference type="InterPro" id="IPR027417">
    <property type="entry name" value="P-loop_NTPase"/>
</dbReference>
<dbReference type="NCBIfam" id="TIGR03815">
    <property type="entry name" value="CpaE_hom_Actino"/>
    <property type="match status" value="1"/>
</dbReference>
<dbReference type="GO" id="GO:0009898">
    <property type="term" value="C:cytoplasmic side of plasma membrane"/>
    <property type="evidence" value="ECO:0007669"/>
    <property type="project" value="TreeGrafter"/>
</dbReference>
<evidence type="ECO:0000313" key="2">
    <source>
        <dbReference type="EMBL" id="MDG3016990.1"/>
    </source>
</evidence>
<accession>A0A9X4M4R6</accession>
<comment type="caution">
    <text evidence="2">The sequence shown here is derived from an EMBL/GenBank/DDBJ whole genome shotgun (WGS) entry which is preliminary data.</text>
</comment>
<name>A0A9X4M4R6_9ACTN</name>
<proteinExistence type="predicted"/>
<gene>
    <name evidence="2" type="ORF">NVS88_20765</name>
</gene>
<dbReference type="PANTHER" id="PTHR43384">
    <property type="entry name" value="SEPTUM SITE-DETERMINING PROTEIN MIND HOMOLOG, CHLOROPLASTIC-RELATED"/>
    <property type="match status" value="1"/>
</dbReference>
<evidence type="ECO:0000259" key="1">
    <source>
        <dbReference type="Pfam" id="PF26563"/>
    </source>
</evidence>
<dbReference type="GO" id="GO:0005829">
    <property type="term" value="C:cytosol"/>
    <property type="evidence" value="ECO:0007669"/>
    <property type="project" value="TreeGrafter"/>
</dbReference>
<dbReference type="GO" id="GO:0051782">
    <property type="term" value="P:negative regulation of cell division"/>
    <property type="evidence" value="ECO:0007669"/>
    <property type="project" value="TreeGrafter"/>
</dbReference>
<keyword evidence="3" id="KW-1185">Reference proteome</keyword>
<sequence>MSENQADVSIQMWVAGARLRDEVLSIAAAADRPLVDCAAEAPVGGARRGWERAPIVVVDRDGARAGVEAAMPRRRWVVLVTAGPADPDDWRIAVEIGAEHVVPLPDEAARLVELLGARGDSPGAGRGAAIGVLGGRGGAGASTFAAALALTAARGSGDVLLVDLDPWGGGIDVLLGIEAAPGLRWSETTLEGGRVSSSALRAALPSTAGVTVLSGSRNAAEPPVEAVRSVIESFCSSGGLVICDVGRQRSDTAVAALEAADLLALVVPAEVRACGAAARMDDWARRHCAHRGVVVRGPAPGGLVAADVAESMGLPLLSAMRPEPGLAERLERSGLALGRRSPLADAAQAVLARVAARPARGRVAA</sequence>
<dbReference type="Gene3D" id="3.40.50.300">
    <property type="entry name" value="P-loop containing nucleotide triphosphate hydrolases"/>
    <property type="match status" value="1"/>
</dbReference>
<reference evidence="2" key="1">
    <citation type="submission" date="2022-08" db="EMBL/GenBank/DDBJ databases">
        <title>Genome analysis of Corynebacteriales strain.</title>
        <authorList>
            <person name="Lee S.D."/>
        </authorList>
    </citation>
    <scope>NUCLEOTIDE SEQUENCE</scope>
    <source>
        <strain evidence="2">D3-21</strain>
    </source>
</reference>
<dbReference type="Pfam" id="PF26563">
    <property type="entry name" value="Rv3660c_N"/>
    <property type="match status" value="1"/>
</dbReference>
<evidence type="ECO:0000313" key="3">
    <source>
        <dbReference type="Proteomes" id="UP001152755"/>
    </source>
</evidence>
<protein>
    <submittedName>
        <fullName evidence="2">AAA family ATPase</fullName>
    </submittedName>
</protein>
<feature type="domain" description="Rv3660c-like CheY-like N-terminal" evidence="1">
    <location>
        <begin position="15"/>
        <end position="122"/>
    </location>
</feature>
<dbReference type="InterPro" id="IPR050625">
    <property type="entry name" value="ParA/MinD_ATPase"/>
</dbReference>
<dbReference type="EMBL" id="JANRHA010000020">
    <property type="protein sequence ID" value="MDG3016990.1"/>
    <property type="molecule type" value="Genomic_DNA"/>
</dbReference>
<dbReference type="PANTHER" id="PTHR43384:SF11">
    <property type="entry name" value="SEPTUM SITE DETERMINING PROTEIN"/>
    <property type="match status" value="1"/>
</dbReference>
<organism evidence="2 3">
    <name type="scientific">Speluncibacter jeojiensis</name>
    <dbReference type="NCBI Taxonomy" id="2710754"/>
    <lineage>
        <taxon>Bacteria</taxon>
        <taxon>Bacillati</taxon>
        <taxon>Actinomycetota</taxon>
        <taxon>Actinomycetes</taxon>
        <taxon>Mycobacteriales</taxon>
        <taxon>Speluncibacteraceae</taxon>
        <taxon>Speluncibacter</taxon>
    </lineage>
</organism>
<dbReference type="GO" id="GO:0016887">
    <property type="term" value="F:ATP hydrolysis activity"/>
    <property type="evidence" value="ECO:0007669"/>
    <property type="project" value="TreeGrafter"/>
</dbReference>
<dbReference type="AlphaFoldDB" id="A0A9X4M4R6"/>
<dbReference type="InterPro" id="IPR022521">
    <property type="entry name" value="Rv3660c"/>
</dbReference>
<dbReference type="Proteomes" id="UP001152755">
    <property type="component" value="Unassembled WGS sequence"/>
</dbReference>
<dbReference type="SUPFAM" id="SSF52540">
    <property type="entry name" value="P-loop containing nucleoside triphosphate hydrolases"/>
    <property type="match status" value="1"/>
</dbReference>
<dbReference type="GO" id="GO:0005524">
    <property type="term" value="F:ATP binding"/>
    <property type="evidence" value="ECO:0007669"/>
    <property type="project" value="TreeGrafter"/>
</dbReference>